<feature type="compositionally biased region" description="Acidic residues" evidence="3">
    <location>
        <begin position="603"/>
        <end position="623"/>
    </location>
</feature>
<feature type="domain" description="RFTS" evidence="4">
    <location>
        <begin position="50"/>
        <end position="135"/>
    </location>
</feature>
<feature type="compositionally biased region" description="Basic and acidic residues" evidence="3">
    <location>
        <begin position="449"/>
        <end position="459"/>
    </location>
</feature>
<name>A0A167TPQ6_PENCH</name>
<feature type="compositionally biased region" description="Polar residues" evidence="3">
    <location>
        <begin position="377"/>
        <end position="387"/>
    </location>
</feature>
<dbReference type="GO" id="GO:0005634">
    <property type="term" value="C:nucleus"/>
    <property type="evidence" value="ECO:0007669"/>
    <property type="project" value="UniProtKB-SubCell"/>
</dbReference>
<feature type="compositionally biased region" description="Low complexity" evidence="3">
    <location>
        <begin position="460"/>
        <end position="472"/>
    </location>
</feature>
<feature type="compositionally biased region" description="Polar residues" evidence="3">
    <location>
        <begin position="578"/>
        <end position="588"/>
    </location>
</feature>
<dbReference type="EMBL" id="CM002799">
    <property type="protein sequence ID" value="KZN88491.1"/>
    <property type="molecule type" value="Genomic_DNA"/>
</dbReference>
<accession>A0A167TPQ6</accession>
<protein>
    <recommendedName>
        <fullName evidence="4">RFTS domain-containing protein</fullName>
    </recommendedName>
</protein>
<feature type="compositionally biased region" description="Low complexity" evidence="3">
    <location>
        <begin position="431"/>
        <end position="448"/>
    </location>
</feature>
<evidence type="ECO:0000313" key="5">
    <source>
        <dbReference type="EMBL" id="KZN88491.1"/>
    </source>
</evidence>
<dbReference type="Pfam" id="PF12047">
    <property type="entry name" value="DNMT1-RFD"/>
    <property type="match status" value="1"/>
</dbReference>
<gene>
    <name evidence="5" type="ORF">EN45_070660</name>
</gene>
<feature type="compositionally biased region" description="Acidic residues" evidence="3">
    <location>
        <begin position="388"/>
        <end position="407"/>
    </location>
</feature>
<evidence type="ECO:0000259" key="4">
    <source>
        <dbReference type="Pfam" id="PF12047"/>
    </source>
</evidence>
<evidence type="ECO:0000256" key="3">
    <source>
        <dbReference type="SAM" id="MobiDB-lite"/>
    </source>
</evidence>
<dbReference type="InterPro" id="IPR022702">
    <property type="entry name" value="Cytosine_MeTrfase1_RFD"/>
</dbReference>
<keyword evidence="2" id="KW-0539">Nucleus</keyword>
<evidence type="ECO:0000256" key="1">
    <source>
        <dbReference type="ARBA" id="ARBA00004123"/>
    </source>
</evidence>
<feature type="region of interest" description="Disordered" evidence="3">
    <location>
        <begin position="332"/>
        <end position="501"/>
    </location>
</feature>
<dbReference type="PhylomeDB" id="A0A167TPQ6"/>
<feature type="compositionally biased region" description="Acidic residues" evidence="3">
    <location>
        <begin position="219"/>
        <end position="233"/>
    </location>
</feature>
<feature type="region of interest" description="Disordered" evidence="3">
    <location>
        <begin position="216"/>
        <end position="245"/>
    </location>
</feature>
<dbReference type="AlphaFoldDB" id="A0A167TPQ6"/>
<organism evidence="5">
    <name type="scientific">Penicillium chrysogenum</name>
    <name type="common">Penicillium notatum</name>
    <dbReference type="NCBI Taxonomy" id="5076"/>
    <lineage>
        <taxon>Eukaryota</taxon>
        <taxon>Fungi</taxon>
        <taxon>Dikarya</taxon>
        <taxon>Ascomycota</taxon>
        <taxon>Pezizomycotina</taxon>
        <taxon>Eurotiomycetes</taxon>
        <taxon>Eurotiomycetidae</taxon>
        <taxon>Eurotiales</taxon>
        <taxon>Aspergillaceae</taxon>
        <taxon>Penicillium</taxon>
        <taxon>Penicillium chrysogenum species complex</taxon>
    </lineage>
</organism>
<feature type="region of interest" description="Disordered" evidence="3">
    <location>
        <begin position="578"/>
        <end position="629"/>
    </location>
</feature>
<dbReference type="Proteomes" id="UP000076449">
    <property type="component" value="Chromosome II"/>
</dbReference>
<comment type="subcellular location">
    <subcellularLocation>
        <location evidence="1">Nucleus</location>
    </subcellularLocation>
</comment>
<proteinExistence type="predicted"/>
<feature type="compositionally biased region" description="Basic and acidic residues" evidence="3">
    <location>
        <begin position="409"/>
        <end position="420"/>
    </location>
</feature>
<sequence length="629" mass="71559">MTSREETVLARTDPSITDENDWCEFSLTDVKVLKPGKMLYANLLDATEQNPVQVIGCLEPLREDQEHLVLNPDNPPKRIIIDEVTHYAYGQTEDKSVELWVAGKAGWYDIISPAKGFTPTYNRMVQAIDLLYFLVDKHQQGKKQINPSFRSLCEQYTYHTYGSCETREQSAEVFTTHATFLLRCMIQGDAGVEWKKTNVFVHLRRQFNEDYNRLVEELSPSEESESEPQDEPEVATPRHQPAAISKSQADAIYQLLKDLREEGHLAKRRLHIDLLGERLAERFSFSKEDAQKIIAIRADAVLEMMDEEDFRWPRYVIHRELTHASTKSAPLPAALLTPLDPQEDSSDDERYGRTQKSVLRPKVHTVSNKVTGKRNRNASTNQQTVESNNEEDQEDPDGIEDMDDMEIETPSKTRGHELIRDPFSATKPRTRSFLSASSSGAGSSLMRSLFKDNIKKDQPQSHSSHPLSSSPSRQIPTPERDQTPDASQEIEGPTDETSATWTCRMPGCEKVISTTDRIERKKLIGDHAGEHEWETQMKVELMESEKRMHSSFPVNNLMQYVIDAHVVQMRTAFPEFYSSSNGNGTAQNGDHPPDEQTSIPETDGLEEQNDEDEEDDEDQELEDLANGYA</sequence>
<evidence type="ECO:0000256" key="2">
    <source>
        <dbReference type="ARBA" id="ARBA00023242"/>
    </source>
</evidence>
<reference evidence="5" key="1">
    <citation type="journal article" date="2014" name="Genome Announc.">
        <title>Complete sequencing and chromosome-scale genome assembly of the industrial progenitor strain P2niaD18 from the penicillin producer Penicillium chrysogenum.</title>
        <authorList>
            <person name="Specht T."/>
            <person name="Dahlmann T.A."/>
            <person name="Zadra I."/>
            <person name="Kurnsteiner H."/>
            <person name="Kuck U."/>
        </authorList>
    </citation>
    <scope>NUCLEOTIDE SEQUENCE [LARGE SCALE GENOMIC DNA]</scope>
    <source>
        <strain evidence="5">P2niaD18</strain>
    </source>
</reference>